<dbReference type="PANTHER" id="PTHR47661">
    <property type="entry name" value="PHOSPHOGLUCAN PHOSPHATASE LSF1, CHLOROPLASTIC"/>
    <property type="match status" value="1"/>
</dbReference>
<dbReference type="eggNOG" id="ENOG502S6FC">
    <property type="taxonomic scope" value="Eukaryota"/>
</dbReference>
<gene>
    <name evidence="4" type="ORF">THAOC_16985</name>
</gene>
<dbReference type="PROSITE" id="PS50106">
    <property type="entry name" value="PDZ"/>
    <property type="match status" value="1"/>
</dbReference>
<dbReference type="Gene3D" id="2.30.42.10">
    <property type="match status" value="1"/>
</dbReference>
<accession>K0SAT6</accession>
<protein>
    <recommendedName>
        <fullName evidence="3">PDZ domain-containing protein</fullName>
    </recommendedName>
</protein>
<feature type="signal peptide" evidence="2">
    <location>
        <begin position="1"/>
        <end position="25"/>
    </location>
</feature>
<evidence type="ECO:0000313" key="5">
    <source>
        <dbReference type="Proteomes" id="UP000266841"/>
    </source>
</evidence>
<organism evidence="4 5">
    <name type="scientific">Thalassiosira oceanica</name>
    <name type="common">Marine diatom</name>
    <dbReference type="NCBI Taxonomy" id="159749"/>
    <lineage>
        <taxon>Eukaryota</taxon>
        <taxon>Sar</taxon>
        <taxon>Stramenopiles</taxon>
        <taxon>Ochrophyta</taxon>
        <taxon>Bacillariophyta</taxon>
        <taxon>Coscinodiscophyceae</taxon>
        <taxon>Thalassiosirophycidae</taxon>
        <taxon>Thalassiosirales</taxon>
        <taxon>Thalassiosiraceae</taxon>
        <taxon>Thalassiosira</taxon>
    </lineage>
</organism>
<reference evidence="4 5" key="1">
    <citation type="journal article" date="2012" name="Genome Biol.">
        <title>Genome and low-iron response of an oceanic diatom adapted to chronic iron limitation.</title>
        <authorList>
            <person name="Lommer M."/>
            <person name="Specht M."/>
            <person name="Roy A.S."/>
            <person name="Kraemer L."/>
            <person name="Andreson R."/>
            <person name="Gutowska M.A."/>
            <person name="Wolf J."/>
            <person name="Bergner S.V."/>
            <person name="Schilhabel M.B."/>
            <person name="Klostermeier U.C."/>
            <person name="Beiko R.G."/>
            <person name="Rosenstiel P."/>
            <person name="Hippler M."/>
            <person name="Laroche J."/>
        </authorList>
    </citation>
    <scope>NUCLEOTIDE SEQUENCE [LARGE SCALE GENOMIC DNA]</scope>
    <source>
        <strain evidence="4 5">CCMP1005</strain>
    </source>
</reference>
<dbReference type="AlphaFoldDB" id="K0SAT6"/>
<dbReference type="Proteomes" id="UP000266841">
    <property type="component" value="Unassembled WGS sequence"/>
</dbReference>
<evidence type="ECO:0000259" key="3">
    <source>
        <dbReference type="PROSITE" id="PS50106"/>
    </source>
</evidence>
<proteinExistence type="predicted"/>
<sequence>MHTMKSFTPILAALFAASSLRTCNAFAPSTSVSVRKTTNLAMADDDEDFMRWARQSRSASTGDNMVELKRPLGLILKEDEDTGNVYVETVAPRGNAARTGQVKEGDIITMCSATFGDQMWSCRGVGLTRVLAAIRVRAGPTVSLVLESPNQTKATRGEIAKQAAAAREAKERAQKKKDLLLSELENDEKKLKKGKFLGFPQSPDHIADKLHELRVAKAELMSGDVTGLVYCRKSPGSAFLVTPRIDAIREVEEKVKQLSMPAMPAQKSR</sequence>
<dbReference type="PANTHER" id="PTHR47661:SF2">
    <property type="entry name" value="PHOSPHOGLUCAN PHOSPHATASE LSF1, CHLOROPLASTIC"/>
    <property type="match status" value="1"/>
</dbReference>
<evidence type="ECO:0000256" key="2">
    <source>
        <dbReference type="SAM" id="SignalP"/>
    </source>
</evidence>
<feature type="coiled-coil region" evidence="1">
    <location>
        <begin position="156"/>
        <end position="190"/>
    </location>
</feature>
<dbReference type="OrthoDB" id="439127at2759"/>
<name>K0SAT6_THAOC</name>
<evidence type="ECO:0000313" key="4">
    <source>
        <dbReference type="EMBL" id="EJK62405.1"/>
    </source>
</evidence>
<evidence type="ECO:0000256" key="1">
    <source>
        <dbReference type="SAM" id="Coils"/>
    </source>
</evidence>
<comment type="caution">
    <text evidence="4">The sequence shown here is derived from an EMBL/GenBank/DDBJ whole genome shotgun (WGS) entry which is preliminary data.</text>
</comment>
<dbReference type="InterPro" id="IPR036034">
    <property type="entry name" value="PDZ_sf"/>
</dbReference>
<feature type="chain" id="PRO_5003837642" description="PDZ domain-containing protein" evidence="2">
    <location>
        <begin position="26"/>
        <end position="269"/>
    </location>
</feature>
<keyword evidence="1" id="KW-0175">Coiled coil</keyword>
<dbReference type="InterPro" id="IPR001478">
    <property type="entry name" value="PDZ"/>
</dbReference>
<keyword evidence="5" id="KW-1185">Reference proteome</keyword>
<keyword evidence="2" id="KW-0732">Signal</keyword>
<dbReference type="SUPFAM" id="SSF50156">
    <property type="entry name" value="PDZ domain-like"/>
    <property type="match status" value="1"/>
</dbReference>
<feature type="domain" description="PDZ" evidence="3">
    <location>
        <begin position="72"/>
        <end position="108"/>
    </location>
</feature>
<dbReference type="EMBL" id="AGNL01018906">
    <property type="protein sequence ID" value="EJK62405.1"/>
    <property type="molecule type" value="Genomic_DNA"/>
</dbReference>